<feature type="binding site" evidence="5">
    <location>
        <position position="225"/>
    </location>
    <ligand>
        <name>ATP</name>
        <dbReference type="ChEBI" id="CHEBI:30616"/>
    </ligand>
</feature>
<name>A0A7W9TP70_CASDE</name>
<dbReference type="Pfam" id="PF17769">
    <property type="entry name" value="PurK_C"/>
    <property type="match status" value="1"/>
</dbReference>
<dbReference type="PANTHER" id="PTHR11609:SF5">
    <property type="entry name" value="PHOSPHORIBOSYLAMINOIMIDAZOLE CARBOXYLASE"/>
    <property type="match status" value="1"/>
</dbReference>
<dbReference type="EMBL" id="JACHIB010000006">
    <property type="protein sequence ID" value="MBB6083262.1"/>
    <property type="molecule type" value="Genomic_DNA"/>
</dbReference>
<comment type="caution">
    <text evidence="5">Lacks conserved residue(s) required for the propagation of feature annotation.</text>
</comment>
<keyword evidence="3 5" id="KW-0658">Purine biosynthesis</keyword>
<evidence type="ECO:0000256" key="2">
    <source>
        <dbReference type="ARBA" id="ARBA00022741"/>
    </source>
</evidence>
<dbReference type="Pfam" id="PF02222">
    <property type="entry name" value="ATP-grasp"/>
    <property type="match status" value="1"/>
</dbReference>
<dbReference type="GO" id="GO:0005524">
    <property type="term" value="F:ATP binding"/>
    <property type="evidence" value="ECO:0007669"/>
    <property type="project" value="UniProtKB-UniRule"/>
</dbReference>
<evidence type="ECO:0000256" key="5">
    <source>
        <dbReference type="HAMAP-Rule" id="MF_01928"/>
    </source>
</evidence>
<dbReference type="InterPro" id="IPR005875">
    <property type="entry name" value="PurK"/>
</dbReference>
<evidence type="ECO:0000256" key="1">
    <source>
        <dbReference type="ARBA" id="ARBA00022598"/>
    </source>
</evidence>
<dbReference type="Gene3D" id="3.30.1490.20">
    <property type="entry name" value="ATP-grasp fold, A domain"/>
    <property type="match status" value="1"/>
</dbReference>
<comment type="pathway">
    <text evidence="5 6">Purine metabolism; IMP biosynthesis via de novo pathway; 5-amino-1-(5-phospho-D-ribosyl)imidazole-4-carboxylate from 5-amino-1-(5-phospho-D-ribosyl)imidazole (N5-CAIR route): step 1/2.</text>
</comment>
<dbReference type="Gene3D" id="3.30.470.20">
    <property type="entry name" value="ATP-grasp fold, B domain"/>
    <property type="match status" value="1"/>
</dbReference>
<reference evidence="8 9" key="1">
    <citation type="submission" date="2020-08" db="EMBL/GenBank/DDBJ databases">
        <title>Genomic Encyclopedia of Type Strains, Phase IV (KMG-IV): sequencing the most valuable type-strain genomes for metagenomic binning, comparative biology and taxonomic classification.</title>
        <authorList>
            <person name="Goeker M."/>
        </authorList>
    </citation>
    <scope>NUCLEOTIDE SEQUENCE [LARGE SCALE GENOMIC DNA]</scope>
    <source>
        <strain evidence="8 9">DSM 12141</strain>
    </source>
</reference>
<evidence type="ECO:0000313" key="9">
    <source>
        <dbReference type="Proteomes" id="UP000541136"/>
    </source>
</evidence>
<dbReference type="GO" id="GO:0006189">
    <property type="term" value="P:'de novo' IMP biosynthetic process"/>
    <property type="evidence" value="ECO:0007669"/>
    <property type="project" value="UniProtKB-UniRule"/>
</dbReference>
<evidence type="ECO:0000313" key="8">
    <source>
        <dbReference type="EMBL" id="MBB6083262.1"/>
    </source>
</evidence>
<dbReference type="HAMAP" id="MF_01928">
    <property type="entry name" value="PurK"/>
    <property type="match status" value="1"/>
</dbReference>
<keyword evidence="4 5" id="KW-0067">ATP-binding</keyword>
<dbReference type="Pfam" id="PF22660">
    <property type="entry name" value="RS_preATP-grasp-like"/>
    <property type="match status" value="1"/>
</dbReference>
<comment type="subunit">
    <text evidence="5 6">Homodimer.</text>
</comment>
<dbReference type="SUPFAM" id="SSF52440">
    <property type="entry name" value="PreATP-grasp domain"/>
    <property type="match status" value="1"/>
</dbReference>
<keyword evidence="2 5" id="KW-0547">Nucleotide-binding</keyword>
<comment type="similarity">
    <text evidence="5 6">Belongs to the PurK/PurT family.</text>
</comment>
<proteinExistence type="inferred from homology"/>
<dbReference type="SUPFAM" id="SSF51246">
    <property type="entry name" value="Rudiment single hybrid motif"/>
    <property type="match status" value="1"/>
</dbReference>
<dbReference type="NCBIfam" id="NF004679">
    <property type="entry name" value="PRK06019.1-5"/>
    <property type="match status" value="1"/>
</dbReference>
<dbReference type="PANTHER" id="PTHR11609">
    <property type="entry name" value="PURINE BIOSYNTHESIS PROTEIN 6/7, PUR6/7"/>
    <property type="match status" value="1"/>
</dbReference>
<dbReference type="InterPro" id="IPR040686">
    <property type="entry name" value="PurK_C"/>
</dbReference>
<dbReference type="InterPro" id="IPR013815">
    <property type="entry name" value="ATP_grasp_subdomain_1"/>
</dbReference>
<evidence type="ECO:0000256" key="6">
    <source>
        <dbReference type="RuleBase" id="RU361200"/>
    </source>
</evidence>
<dbReference type="InterPro" id="IPR054350">
    <property type="entry name" value="PurT/PurK_preATP-grasp"/>
</dbReference>
<evidence type="ECO:0000256" key="4">
    <source>
        <dbReference type="ARBA" id="ARBA00022840"/>
    </source>
</evidence>
<sequence length="423" mass="44311">MSEVPGTGSTARREAGAAASPAAASPAAASPAAAAWGAAPLPPGAWLGVLGGGQLGRMFCQAAQALGYRVAVLDPDESCPAGMVADAHIRAAYDDAAGLDRLAQRCAAVTTEFENVPADSLRRLARSRITTPSGDAVAVAQDRLAEKSYIQAAGVPVAPHAAIRCAADVDACPDALFPGILKTVRFGYDGKGQVRVASRDEARQAFGALRGVPCILEALQPLDHEISVVVARDLRGRAVSYPPSRNVHRDGILALAVADGSVPAGIADQARGHALSLADHLDYHGVLCVEFFVLRDGRVLANEMAPRPHNSGHYTQDGCLVSQFEQQARIMAGLPLGDTALLRPAAMLNLLGDLWFDAQGRRREPDWAGVLAVPGTRLHLYAKSEARRARKMGHVNILGADAAQLRERIARVSAVLGLPDADA</sequence>
<feature type="binding site" evidence="5">
    <location>
        <begin position="302"/>
        <end position="303"/>
    </location>
    <ligand>
        <name>ATP</name>
        <dbReference type="ChEBI" id="CHEBI:30616"/>
    </ligand>
</feature>
<comment type="function">
    <text evidence="6">Catalyzes the ATP-dependent conversion of 5-aminoimidazole ribonucleotide (AIR) and HCO(3)- to N5-carboxyaminoimidazole ribonucleotide (N5-CAIR).</text>
</comment>
<organism evidence="8 9">
    <name type="scientific">Castellaniella defragrans</name>
    <name type="common">Alcaligenes defragrans</name>
    <dbReference type="NCBI Taxonomy" id="75697"/>
    <lineage>
        <taxon>Bacteria</taxon>
        <taxon>Pseudomonadati</taxon>
        <taxon>Pseudomonadota</taxon>
        <taxon>Betaproteobacteria</taxon>
        <taxon>Burkholderiales</taxon>
        <taxon>Alcaligenaceae</taxon>
        <taxon>Castellaniella</taxon>
    </lineage>
</organism>
<dbReference type="RefSeq" id="WP_184142619.1">
    <property type="nucleotide sequence ID" value="NZ_JACHIB010000006.1"/>
</dbReference>
<dbReference type="PROSITE" id="PS50975">
    <property type="entry name" value="ATP_GRASP"/>
    <property type="match status" value="1"/>
</dbReference>
<comment type="function">
    <text evidence="5">Catalyzes the ATP-dependent conversion of 5-aminoimidazole ribonucleotide (AIR) and HCO(3)(-) to N5-carboxyaminoimidazole ribonucleotide (N5-CAIR).</text>
</comment>
<feature type="binding site" evidence="5">
    <location>
        <begin position="187"/>
        <end position="193"/>
    </location>
    <ligand>
        <name>ATP</name>
        <dbReference type="ChEBI" id="CHEBI:30616"/>
    </ligand>
</feature>
<feature type="binding site" evidence="5">
    <location>
        <position position="248"/>
    </location>
    <ligand>
        <name>ATP</name>
        <dbReference type="ChEBI" id="CHEBI:30616"/>
    </ligand>
</feature>
<dbReference type="NCBIfam" id="TIGR01161">
    <property type="entry name" value="purK"/>
    <property type="match status" value="1"/>
</dbReference>
<dbReference type="InterPro" id="IPR016185">
    <property type="entry name" value="PreATP-grasp_dom_sf"/>
</dbReference>
<dbReference type="SUPFAM" id="SSF56059">
    <property type="entry name" value="Glutathione synthetase ATP-binding domain-like"/>
    <property type="match status" value="1"/>
</dbReference>
<dbReference type="InterPro" id="IPR011761">
    <property type="entry name" value="ATP-grasp"/>
</dbReference>
<comment type="catalytic activity">
    <reaction evidence="5 6">
        <text>5-amino-1-(5-phospho-beta-D-ribosyl)imidazole + hydrogencarbonate + ATP = 5-carboxyamino-1-(5-phospho-D-ribosyl)imidazole + ADP + phosphate + 2 H(+)</text>
        <dbReference type="Rhea" id="RHEA:19317"/>
        <dbReference type="ChEBI" id="CHEBI:15378"/>
        <dbReference type="ChEBI" id="CHEBI:17544"/>
        <dbReference type="ChEBI" id="CHEBI:30616"/>
        <dbReference type="ChEBI" id="CHEBI:43474"/>
        <dbReference type="ChEBI" id="CHEBI:58730"/>
        <dbReference type="ChEBI" id="CHEBI:137981"/>
        <dbReference type="ChEBI" id="CHEBI:456216"/>
        <dbReference type="EC" id="6.3.4.18"/>
    </reaction>
</comment>
<feature type="domain" description="ATP-grasp" evidence="7">
    <location>
        <begin position="147"/>
        <end position="332"/>
    </location>
</feature>
<dbReference type="NCBIfam" id="NF004677">
    <property type="entry name" value="PRK06019.1-3"/>
    <property type="match status" value="1"/>
</dbReference>
<dbReference type="InterPro" id="IPR003135">
    <property type="entry name" value="ATP-grasp_carboxylate-amine"/>
</dbReference>
<gene>
    <name evidence="5 6" type="primary">purK</name>
    <name evidence="8" type="ORF">HNR28_001299</name>
</gene>
<protein>
    <recommendedName>
        <fullName evidence="5 6">N5-carboxyaminoimidazole ribonucleotide synthase</fullName>
        <shortName evidence="5 6">N5-CAIR synthase</shortName>
        <ecNumber evidence="5 6">6.3.4.18</ecNumber>
    </recommendedName>
    <alternativeName>
        <fullName evidence="5 6">5-(carboxyamino)imidazole ribonucleotide synthetase</fullName>
    </alternativeName>
</protein>
<dbReference type="EC" id="6.3.4.18" evidence="5 6"/>
<dbReference type="GO" id="GO:0046872">
    <property type="term" value="F:metal ion binding"/>
    <property type="evidence" value="ECO:0007669"/>
    <property type="project" value="InterPro"/>
</dbReference>
<dbReference type="Proteomes" id="UP000541136">
    <property type="component" value="Unassembled WGS sequence"/>
</dbReference>
<dbReference type="FunFam" id="3.30.1490.20:FF:000015">
    <property type="entry name" value="N5-carboxyaminoimidazole ribonucleotide synthase"/>
    <property type="match status" value="1"/>
</dbReference>
<dbReference type="GO" id="GO:0034028">
    <property type="term" value="F:5-(carboxyamino)imidazole ribonucleotide synthase activity"/>
    <property type="evidence" value="ECO:0007669"/>
    <property type="project" value="UniProtKB-UniRule"/>
</dbReference>
<dbReference type="GO" id="GO:0005829">
    <property type="term" value="C:cytosol"/>
    <property type="evidence" value="ECO:0007669"/>
    <property type="project" value="TreeGrafter"/>
</dbReference>
<dbReference type="GO" id="GO:0004638">
    <property type="term" value="F:phosphoribosylaminoimidazole carboxylase activity"/>
    <property type="evidence" value="ECO:0007669"/>
    <property type="project" value="InterPro"/>
</dbReference>
<comment type="caution">
    <text evidence="8">The sequence shown here is derived from an EMBL/GenBank/DDBJ whole genome shotgun (WGS) entry which is preliminary data.</text>
</comment>
<dbReference type="NCBIfam" id="NF004676">
    <property type="entry name" value="PRK06019.1-2"/>
    <property type="match status" value="1"/>
</dbReference>
<dbReference type="InterPro" id="IPR011054">
    <property type="entry name" value="Rudment_hybrid_motif"/>
</dbReference>
<accession>A0A7W9TP70</accession>
<feature type="binding site" evidence="5">
    <location>
        <position position="143"/>
    </location>
    <ligand>
        <name>ATP</name>
        <dbReference type="ChEBI" id="CHEBI:30616"/>
    </ligand>
</feature>
<evidence type="ECO:0000259" key="7">
    <source>
        <dbReference type="PROSITE" id="PS50975"/>
    </source>
</evidence>
<dbReference type="AlphaFoldDB" id="A0A7W9TP70"/>
<feature type="binding site" evidence="5">
    <location>
        <position position="182"/>
    </location>
    <ligand>
        <name>ATP</name>
        <dbReference type="ChEBI" id="CHEBI:30616"/>
    </ligand>
</feature>
<dbReference type="UniPathway" id="UPA00074">
    <property type="reaction ID" value="UER00942"/>
</dbReference>
<dbReference type="Gene3D" id="3.40.50.20">
    <property type="match status" value="1"/>
</dbReference>
<evidence type="ECO:0000256" key="3">
    <source>
        <dbReference type="ARBA" id="ARBA00022755"/>
    </source>
</evidence>
<keyword evidence="1 5" id="KW-0436">Ligase</keyword>